<dbReference type="Pfam" id="PF01425">
    <property type="entry name" value="Amidase"/>
    <property type="match status" value="1"/>
</dbReference>
<evidence type="ECO:0000256" key="6">
    <source>
        <dbReference type="ARBA" id="ARBA00047407"/>
    </source>
</evidence>
<comment type="catalytic activity">
    <reaction evidence="6 7">
        <text>L-glutamyl-tRNA(Gln) + L-glutamine + ATP + H2O = L-glutaminyl-tRNA(Gln) + L-glutamate + ADP + phosphate + H(+)</text>
        <dbReference type="Rhea" id="RHEA:17521"/>
        <dbReference type="Rhea" id="RHEA-COMP:9681"/>
        <dbReference type="Rhea" id="RHEA-COMP:9684"/>
        <dbReference type="ChEBI" id="CHEBI:15377"/>
        <dbReference type="ChEBI" id="CHEBI:15378"/>
        <dbReference type="ChEBI" id="CHEBI:29985"/>
        <dbReference type="ChEBI" id="CHEBI:30616"/>
        <dbReference type="ChEBI" id="CHEBI:43474"/>
        <dbReference type="ChEBI" id="CHEBI:58359"/>
        <dbReference type="ChEBI" id="CHEBI:78520"/>
        <dbReference type="ChEBI" id="CHEBI:78521"/>
        <dbReference type="ChEBI" id="CHEBI:456216"/>
        <dbReference type="EC" id="6.3.5.7"/>
    </reaction>
</comment>
<comment type="similarity">
    <text evidence="1 7">Belongs to the amidase family. GatA subfamily.</text>
</comment>
<evidence type="ECO:0000259" key="8">
    <source>
        <dbReference type="Pfam" id="PF01425"/>
    </source>
</evidence>
<keyword evidence="2 7" id="KW-0436">Ligase</keyword>
<dbReference type="InterPro" id="IPR000120">
    <property type="entry name" value="Amidase"/>
</dbReference>
<dbReference type="EC" id="6.3.5.7" evidence="7"/>
<keyword evidence="5 7" id="KW-0648">Protein biosynthesis</keyword>
<dbReference type="InterPro" id="IPR020556">
    <property type="entry name" value="Amidase_CS"/>
</dbReference>
<dbReference type="NCBIfam" id="TIGR00132">
    <property type="entry name" value="gatA"/>
    <property type="match status" value="1"/>
</dbReference>
<dbReference type="PANTHER" id="PTHR11895:SF151">
    <property type="entry name" value="GLUTAMYL-TRNA(GLN) AMIDOTRANSFERASE SUBUNIT A"/>
    <property type="match status" value="1"/>
</dbReference>
<comment type="subunit">
    <text evidence="7">Heterotrimer of A, B and C subunits.</text>
</comment>
<keyword evidence="3 7" id="KW-0547">Nucleotide-binding</keyword>
<dbReference type="Gene3D" id="3.90.1300.10">
    <property type="entry name" value="Amidase signature (AS) domain"/>
    <property type="match status" value="1"/>
</dbReference>
<dbReference type="GO" id="GO:0016740">
    <property type="term" value="F:transferase activity"/>
    <property type="evidence" value="ECO:0007669"/>
    <property type="project" value="UniProtKB-KW"/>
</dbReference>
<dbReference type="InterPro" id="IPR023631">
    <property type="entry name" value="Amidase_dom"/>
</dbReference>
<dbReference type="GO" id="GO:0050567">
    <property type="term" value="F:glutaminyl-tRNA synthase (glutamine-hydrolyzing) activity"/>
    <property type="evidence" value="ECO:0007669"/>
    <property type="project" value="UniProtKB-UniRule"/>
</dbReference>
<keyword evidence="9" id="KW-0808">Transferase</keyword>
<feature type="active site" description="Charge relay system" evidence="7">
    <location>
        <position position="82"/>
    </location>
</feature>
<evidence type="ECO:0000256" key="5">
    <source>
        <dbReference type="ARBA" id="ARBA00022917"/>
    </source>
</evidence>
<evidence type="ECO:0000256" key="3">
    <source>
        <dbReference type="ARBA" id="ARBA00022741"/>
    </source>
</evidence>
<keyword evidence="4 7" id="KW-0067">ATP-binding</keyword>
<feature type="active site" description="Charge relay system" evidence="7">
    <location>
        <position position="157"/>
    </location>
</feature>
<gene>
    <name evidence="7 9" type="primary">gatA</name>
    <name evidence="9" type="ORF">E6K71_06135</name>
</gene>
<proteinExistence type="inferred from homology"/>
<dbReference type="Proteomes" id="UP000316292">
    <property type="component" value="Unassembled WGS sequence"/>
</dbReference>
<evidence type="ECO:0000313" key="10">
    <source>
        <dbReference type="Proteomes" id="UP000316292"/>
    </source>
</evidence>
<evidence type="ECO:0000256" key="1">
    <source>
        <dbReference type="ARBA" id="ARBA00008069"/>
    </source>
</evidence>
<accession>A0A538SC24</accession>
<comment type="caution">
    <text evidence="9">The sequence shown here is derived from an EMBL/GenBank/DDBJ whole genome shotgun (WGS) entry which is preliminary data.</text>
</comment>
<evidence type="ECO:0000256" key="7">
    <source>
        <dbReference type="HAMAP-Rule" id="MF_00120"/>
    </source>
</evidence>
<dbReference type="InterPro" id="IPR004412">
    <property type="entry name" value="GatA"/>
</dbReference>
<dbReference type="GO" id="GO:0030956">
    <property type="term" value="C:glutamyl-tRNA(Gln) amidotransferase complex"/>
    <property type="evidence" value="ECO:0007669"/>
    <property type="project" value="InterPro"/>
</dbReference>
<feature type="active site" description="Acyl-ester intermediate" evidence="7">
    <location>
        <position position="181"/>
    </location>
</feature>
<dbReference type="PANTHER" id="PTHR11895">
    <property type="entry name" value="TRANSAMIDASE"/>
    <property type="match status" value="1"/>
</dbReference>
<dbReference type="SUPFAM" id="SSF75304">
    <property type="entry name" value="Amidase signature (AS) enzymes"/>
    <property type="match status" value="1"/>
</dbReference>
<dbReference type="InterPro" id="IPR036928">
    <property type="entry name" value="AS_sf"/>
</dbReference>
<name>A0A538SC24_UNCEI</name>
<feature type="domain" description="Amidase" evidence="8">
    <location>
        <begin position="27"/>
        <end position="469"/>
    </location>
</feature>
<dbReference type="AlphaFoldDB" id="A0A538SC24"/>
<dbReference type="GO" id="GO:0005524">
    <property type="term" value="F:ATP binding"/>
    <property type="evidence" value="ECO:0007669"/>
    <property type="project" value="UniProtKB-KW"/>
</dbReference>
<sequence length="495" mass="53443">MTKKPDPLETAESIGRAVRNRERSAVEVARVFVERAERSAPRLSTYLHRDGARTLEMAAEVDRRLESGEKLSPLAGVPIALKDNLCTHGIPTTCGSRILEGYLPPYDAHVVERLRAAGAVFTGKTNCDEFAMGSSTENSAYFPTRNPWDLDRVPGGSSGGSAATVAALEASLALGSDTGGSVRQPAAFCGVFGLKPTYGAVSRYGLVAFASSLDQIGPFARTARDVALLFNEICGRDERDMTSRSDATPIDLESLERGVRGMKIGIPRDLLSVGVDPEITASLDRVTKKLSGEGAEILDVTLPHARYSIATYYLIAPAEASSNLARYDGVRYGFRAKSDDLQTMYASTRGKGFGREVRRRILLGTYALSAGYYDAYYLRAMKVRTLVRRDFDQALLRADAILLPTTPTPPFKLGEKVDDPLAMYLNDIFSIPASLAGAPALSFPSGRTRSNLPIGLQLVGRPFDEGTLLRIARTWEKKSGDPLGVPPIANGGART</sequence>
<dbReference type="EMBL" id="VBOR01000063">
    <property type="protein sequence ID" value="TMQ48909.1"/>
    <property type="molecule type" value="Genomic_DNA"/>
</dbReference>
<evidence type="ECO:0000313" key="9">
    <source>
        <dbReference type="EMBL" id="TMQ48909.1"/>
    </source>
</evidence>
<reference evidence="9 10" key="1">
    <citation type="journal article" date="2019" name="Nat. Microbiol.">
        <title>Mediterranean grassland soil C-N compound turnover is dependent on rainfall and depth, and is mediated by genomically divergent microorganisms.</title>
        <authorList>
            <person name="Diamond S."/>
            <person name="Andeer P.F."/>
            <person name="Li Z."/>
            <person name="Crits-Christoph A."/>
            <person name="Burstein D."/>
            <person name="Anantharaman K."/>
            <person name="Lane K.R."/>
            <person name="Thomas B.C."/>
            <person name="Pan C."/>
            <person name="Northen T.R."/>
            <person name="Banfield J.F."/>
        </authorList>
    </citation>
    <scope>NUCLEOTIDE SEQUENCE [LARGE SCALE GENOMIC DNA]</scope>
    <source>
        <strain evidence="9">WS_1</strain>
    </source>
</reference>
<evidence type="ECO:0000256" key="4">
    <source>
        <dbReference type="ARBA" id="ARBA00022840"/>
    </source>
</evidence>
<protein>
    <recommendedName>
        <fullName evidence="7">Glutamyl-tRNA(Gln) amidotransferase subunit A</fullName>
        <shortName evidence="7">Glu-ADT subunit A</shortName>
        <ecNumber evidence="7">6.3.5.7</ecNumber>
    </recommendedName>
</protein>
<comment type="function">
    <text evidence="7">Allows the formation of correctly charged Gln-tRNA(Gln) through the transamidation of misacylated Glu-tRNA(Gln) in organisms which lack glutaminyl-tRNA synthetase. The reaction takes place in the presence of glutamine and ATP through an activated gamma-phospho-Glu-tRNA(Gln).</text>
</comment>
<dbReference type="PROSITE" id="PS00571">
    <property type="entry name" value="AMIDASES"/>
    <property type="match status" value="1"/>
</dbReference>
<evidence type="ECO:0000256" key="2">
    <source>
        <dbReference type="ARBA" id="ARBA00022598"/>
    </source>
</evidence>
<dbReference type="HAMAP" id="MF_00120">
    <property type="entry name" value="GatA"/>
    <property type="match status" value="1"/>
</dbReference>
<organism evidence="9 10">
    <name type="scientific">Eiseniibacteriota bacterium</name>
    <dbReference type="NCBI Taxonomy" id="2212470"/>
    <lineage>
        <taxon>Bacteria</taxon>
        <taxon>Candidatus Eiseniibacteriota</taxon>
    </lineage>
</organism>
<dbReference type="GO" id="GO:0006412">
    <property type="term" value="P:translation"/>
    <property type="evidence" value="ECO:0007669"/>
    <property type="project" value="UniProtKB-UniRule"/>
</dbReference>